<accession>A0ABP7CED9</accession>
<proteinExistence type="predicted"/>
<protein>
    <submittedName>
        <fullName evidence="2">Uncharacterized protein</fullName>
    </submittedName>
</protein>
<comment type="caution">
    <text evidence="2">The sequence shown here is derived from an EMBL/GenBank/DDBJ whole genome shotgun (WGS) entry which is preliminary data.</text>
</comment>
<organism evidence="2 3">
    <name type="scientific">Lentzea roselyniae</name>
    <dbReference type="NCBI Taxonomy" id="531940"/>
    <lineage>
        <taxon>Bacteria</taxon>
        <taxon>Bacillati</taxon>
        <taxon>Actinomycetota</taxon>
        <taxon>Actinomycetes</taxon>
        <taxon>Pseudonocardiales</taxon>
        <taxon>Pseudonocardiaceae</taxon>
        <taxon>Lentzea</taxon>
    </lineage>
</organism>
<evidence type="ECO:0000313" key="3">
    <source>
        <dbReference type="Proteomes" id="UP001500711"/>
    </source>
</evidence>
<dbReference type="Proteomes" id="UP001500711">
    <property type="component" value="Unassembled WGS sequence"/>
</dbReference>
<evidence type="ECO:0000256" key="1">
    <source>
        <dbReference type="SAM" id="SignalP"/>
    </source>
</evidence>
<dbReference type="EMBL" id="BAABBE010000049">
    <property type="protein sequence ID" value="GAA3685174.1"/>
    <property type="molecule type" value="Genomic_DNA"/>
</dbReference>
<name>A0ABP7CED9_9PSEU</name>
<feature type="signal peptide" evidence="1">
    <location>
        <begin position="1"/>
        <end position="25"/>
    </location>
</feature>
<feature type="chain" id="PRO_5045589053" evidence="1">
    <location>
        <begin position="26"/>
        <end position="176"/>
    </location>
</feature>
<evidence type="ECO:0000313" key="2">
    <source>
        <dbReference type="EMBL" id="GAA3685174.1"/>
    </source>
</evidence>
<reference evidence="3" key="1">
    <citation type="journal article" date="2019" name="Int. J. Syst. Evol. Microbiol.">
        <title>The Global Catalogue of Microorganisms (GCM) 10K type strain sequencing project: providing services to taxonomists for standard genome sequencing and annotation.</title>
        <authorList>
            <consortium name="The Broad Institute Genomics Platform"/>
            <consortium name="The Broad Institute Genome Sequencing Center for Infectious Disease"/>
            <person name="Wu L."/>
            <person name="Ma J."/>
        </authorList>
    </citation>
    <scope>NUCLEOTIDE SEQUENCE [LARGE SCALE GENOMIC DNA]</scope>
    <source>
        <strain evidence="3">JCM 17494</strain>
    </source>
</reference>
<keyword evidence="1" id="KW-0732">Signal</keyword>
<keyword evidence="3" id="KW-1185">Reference proteome</keyword>
<sequence>MWLAALGALALACAFLVMPTVTANAAGTATKCSGSGSATANTHGGKHEKLYPDKSNKAGFKVAGDAACESSTPGKTAVTVTGTADVVGTCLNADVSFSVTLTFNNGEVWTSTGTGKLVQQGDDIVVSIVLATATSNTGQTAVGINVTVTFKGAAVVCINQGYVSGGTADATGAGVS</sequence>
<gene>
    <name evidence="2" type="ORF">GCM10022267_84970</name>
</gene>